<keyword evidence="9" id="KW-1185">Reference proteome</keyword>
<proteinExistence type="predicted"/>
<feature type="transmembrane region" description="Helical" evidence="7">
    <location>
        <begin position="163"/>
        <end position="181"/>
    </location>
</feature>
<name>A0A4V2YT17_9ACTN</name>
<reference evidence="8 9" key="1">
    <citation type="submission" date="2019-02" db="EMBL/GenBank/DDBJ databases">
        <title>Draft genome sequences of novel Actinobacteria.</title>
        <authorList>
            <person name="Sahin N."/>
            <person name="Ay H."/>
            <person name="Saygin H."/>
        </authorList>
    </citation>
    <scope>NUCLEOTIDE SEQUENCE [LARGE SCALE GENOMIC DNA]</scope>
    <source>
        <strain evidence="8 9">8K307</strain>
    </source>
</reference>
<gene>
    <name evidence="8" type="ORF">E1262_04410</name>
</gene>
<dbReference type="AlphaFoldDB" id="A0A4V2YT17"/>
<evidence type="ECO:0000256" key="3">
    <source>
        <dbReference type="ARBA" id="ARBA00022692"/>
    </source>
</evidence>
<evidence type="ECO:0000256" key="2">
    <source>
        <dbReference type="ARBA" id="ARBA00022475"/>
    </source>
</evidence>
<protein>
    <submittedName>
        <fullName evidence="8">Cytochrome c oxidase assembly protein</fullName>
    </submittedName>
</protein>
<feature type="transmembrane region" description="Helical" evidence="7">
    <location>
        <begin position="208"/>
        <end position="227"/>
    </location>
</feature>
<keyword evidence="5 7" id="KW-0472">Membrane</keyword>
<comment type="subcellular location">
    <subcellularLocation>
        <location evidence="1">Cell membrane</location>
        <topology evidence="1">Multi-pass membrane protein</topology>
    </subcellularLocation>
</comment>
<dbReference type="Proteomes" id="UP000295217">
    <property type="component" value="Unassembled WGS sequence"/>
</dbReference>
<feature type="compositionally biased region" description="Polar residues" evidence="6">
    <location>
        <begin position="235"/>
        <end position="249"/>
    </location>
</feature>
<feature type="region of interest" description="Disordered" evidence="6">
    <location>
        <begin position="233"/>
        <end position="265"/>
    </location>
</feature>
<feature type="transmembrane region" description="Helical" evidence="7">
    <location>
        <begin position="59"/>
        <end position="78"/>
    </location>
</feature>
<feature type="transmembrane region" description="Helical" evidence="7">
    <location>
        <begin position="99"/>
        <end position="119"/>
    </location>
</feature>
<evidence type="ECO:0000313" key="8">
    <source>
        <dbReference type="EMBL" id="TDD72087.1"/>
    </source>
</evidence>
<dbReference type="InterPro" id="IPR019108">
    <property type="entry name" value="Caa3_assmbl_CtaG-rel"/>
</dbReference>
<dbReference type="OrthoDB" id="5024156at2"/>
<evidence type="ECO:0000256" key="1">
    <source>
        <dbReference type="ARBA" id="ARBA00004651"/>
    </source>
</evidence>
<keyword evidence="3 7" id="KW-0812">Transmembrane</keyword>
<accession>A0A4V2YT17</accession>
<dbReference type="Pfam" id="PF09678">
    <property type="entry name" value="Caa3_CtaG"/>
    <property type="match status" value="1"/>
</dbReference>
<evidence type="ECO:0000256" key="4">
    <source>
        <dbReference type="ARBA" id="ARBA00022989"/>
    </source>
</evidence>
<dbReference type="EMBL" id="SMLB01000004">
    <property type="protein sequence ID" value="TDD72087.1"/>
    <property type="molecule type" value="Genomic_DNA"/>
</dbReference>
<evidence type="ECO:0000313" key="9">
    <source>
        <dbReference type="Proteomes" id="UP000295217"/>
    </source>
</evidence>
<evidence type="ECO:0000256" key="6">
    <source>
        <dbReference type="SAM" id="MobiDB-lite"/>
    </source>
</evidence>
<organism evidence="8 9">
    <name type="scientific">Jiangella aurantiaca</name>
    <dbReference type="NCBI Taxonomy" id="2530373"/>
    <lineage>
        <taxon>Bacteria</taxon>
        <taxon>Bacillati</taxon>
        <taxon>Actinomycetota</taxon>
        <taxon>Actinomycetes</taxon>
        <taxon>Jiangellales</taxon>
        <taxon>Jiangellaceae</taxon>
        <taxon>Jiangella</taxon>
    </lineage>
</organism>
<evidence type="ECO:0000256" key="7">
    <source>
        <dbReference type="SAM" id="Phobius"/>
    </source>
</evidence>
<comment type="caution">
    <text evidence="8">The sequence shown here is derived from an EMBL/GenBank/DDBJ whole genome shotgun (WGS) entry which is preliminary data.</text>
</comment>
<keyword evidence="2" id="KW-1003">Cell membrane</keyword>
<sequence length="265" mass="27856">MSYLVAVGRFTRRTLRAWPAARTAAFASGSALIALGIAPPVHALAAADPRGHVLQHLLLGMYAPVALVLAAPMTPLLAALPARAARGVTSVLRSRPARVLTHPVTAGLVTVAGMYALYFTPLYAASVHDPVVGSALHLHVLMTGCVLAWSVAGPDPAPARPGLRLRIGVLVGVAGAHAYLAKTLYARAATWPTVAGHDREEIRQAAQLMYYGGDGAELLLAIALFTVRRARRGGHSSQPKSLESRSMTKPSRPVRMPTGRKPTAA</sequence>
<keyword evidence="4 7" id="KW-1133">Transmembrane helix</keyword>
<evidence type="ECO:0000256" key="5">
    <source>
        <dbReference type="ARBA" id="ARBA00023136"/>
    </source>
</evidence>
<feature type="transmembrane region" description="Helical" evidence="7">
    <location>
        <begin position="131"/>
        <end position="151"/>
    </location>
</feature>
<dbReference type="GO" id="GO:0005886">
    <property type="term" value="C:plasma membrane"/>
    <property type="evidence" value="ECO:0007669"/>
    <property type="project" value="UniProtKB-SubCell"/>
</dbReference>